<dbReference type="SUPFAM" id="SSF55961">
    <property type="entry name" value="Bet v1-like"/>
    <property type="match status" value="1"/>
</dbReference>
<gene>
    <name evidence="2" type="ordered locus">Tter_1159</name>
</gene>
<dbReference type="HOGENOM" id="CLU_2371824_0_0_0"/>
<evidence type="ECO:0000313" key="3">
    <source>
        <dbReference type="Proteomes" id="UP000000323"/>
    </source>
</evidence>
<dbReference type="EMBL" id="CP001825">
    <property type="protein sequence ID" value="ACZ42067.1"/>
    <property type="molecule type" value="Genomic_DNA"/>
</dbReference>
<organism evidence="2 3">
    <name type="scientific">Thermobaculum terrenum (strain ATCC BAA-798 / CCMEE 7001 / YNP1)</name>
    <dbReference type="NCBI Taxonomy" id="525904"/>
    <lineage>
        <taxon>Bacteria</taxon>
        <taxon>Bacillati</taxon>
        <taxon>Chloroflexota</taxon>
        <taxon>Chloroflexia</taxon>
        <taxon>Candidatus Thermobaculales</taxon>
        <taxon>Candidatus Thermobaculaceae</taxon>
        <taxon>Thermobaculum</taxon>
    </lineage>
</organism>
<feature type="domain" description="Coenzyme Q-binding protein COQ10 START" evidence="1">
    <location>
        <begin position="12"/>
        <end position="53"/>
    </location>
</feature>
<dbReference type="InterPro" id="IPR023393">
    <property type="entry name" value="START-like_dom_sf"/>
</dbReference>
<sequence length="95" mass="10855">MANYLFLSVWQVEAPIERVWDELSRVDRYPDWWTYVVQIEQLNSGNDHGRIKQSVSAYIHDNGLRSGARHGRTLDASPVVVRSHLQVVSHSIVAA</sequence>
<proteinExistence type="predicted"/>
<dbReference type="AlphaFoldDB" id="D1CBA2"/>
<accession>D1CBA2</accession>
<dbReference type="Gene3D" id="3.30.530.20">
    <property type="match status" value="1"/>
</dbReference>
<dbReference type="RefSeq" id="WP_012875102.1">
    <property type="nucleotide sequence ID" value="NC_013525.1"/>
</dbReference>
<dbReference type="KEGG" id="ttr:Tter_1159"/>
<reference evidence="3" key="1">
    <citation type="journal article" date="2010" name="Stand. Genomic Sci.">
        <title>Complete genome sequence of 'Thermobaculum terrenum' type strain (YNP1).</title>
        <authorList>
            <person name="Kiss H."/>
            <person name="Cleland D."/>
            <person name="Lapidus A."/>
            <person name="Lucas S."/>
            <person name="Glavina Del Rio T."/>
            <person name="Nolan M."/>
            <person name="Tice H."/>
            <person name="Han C."/>
            <person name="Goodwin L."/>
            <person name="Pitluck S."/>
            <person name="Liolios K."/>
            <person name="Ivanova N."/>
            <person name="Mavromatis K."/>
            <person name="Ovchinnikova G."/>
            <person name="Pati A."/>
            <person name="Chen A."/>
            <person name="Palaniappan K."/>
            <person name="Land M."/>
            <person name="Hauser L."/>
            <person name="Chang Y."/>
            <person name="Jeffries C."/>
            <person name="Lu M."/>
            <person name="Brettin T."/>
            <person name="Detter J."/>
            <person name="Goker M."/>
            <person name="Tindall B."/>
            <person name="Beck B."/>
            <person name="McDermott T."/>
            <person name="Woyke T."/>
            <person name="Bristow J."/>
            <person name="Eisen J."/>
            <person name="Markowitz V."/>
            <person name="Hugenholtz P."/>
            <person name="Kyrpides N."/>
            <person name="Klenk H."/>
            <person name="Cheng J."/>
        </authorList>
    </citation>
    <scope>NUCLEOTIDE SEQUENCE [LARGE SCALE GENOMIC DNA]</scope>
    <source>
        <strain evidence="3">ATCC BAA-798 / YNP1</strain>
    </source>
</reference>
<keyword evidence="3" id="KW-1185">Reference proteome</keyword>
<evidence type="ECO:0000259" key="1">
    <source>
        <dbReference type="Pfam" id="PF03364"/>
    </source>
</evidence>
<evidence type="ECO:0000313" key="2">
    <source>
        <dbReference type="EMBL" id="ACZ42067.1"/>
    </source>
</evidence>
<dbReference type="InterPro" id="IPR005031">
    <property type="entry name" value="COQ10_START"/>
</dbReference>
<dbReference type="Pfam" id="PF03364">
    <property type="entry name" value="Polyketide_cyc"/>
    <property type="match status" value="1"/>
</dbReference>
<name>D1CBA2_THET1</name>
<dbReference type="Proteomes" id="UP000000323">
    <property type="component" value="Chromosome 1"/>
</dbReference>
<protein>
    <recommendedName>
        <fullName evidence="1">Coenzyme Q-binding protein COQ10 START domain-containing protein</fullName>
    </recommendedName>
</protein>